<gene>
    <name evidence="2" type="ORF">A0U92_13985</name>
</gene>
<protein>
    <recommendedName>
        <fullName evidence="4">Phospholipase C</fullName>
    </recommendedName>
</protein>
<dbReference type="InterPro" id="IPR007312">
    <property type="entry name" value="Phosphoesterase"/>
</dbReference>
<dbReference type="InterPro" id="IPR017850">
    <property type="entry name" value="Alkaline_phosphatase_core_sf"/>
</dbReference>
<dbReference type="KEGG" id="aace:A0U92_13985"/>
<proteinExistence type="predicted"/>
<sequence>MDMSEMAERNIPPDDASRRNLMKMVLAGSLPASIPKAVAIPAYMTHRSIKDIEHVIFLMQENRSFDHYYGTLQDVRGYSDPRAAKISPTRTVLEQPDGTGGFVMPFHPDFSVSGNKFLTGLPDGRNSMQLGWNNGLWDKGISEKISATISRYV</sequence>
<organism evidence="2 3">
    <name type="scientific">Acetobacter aceti</name>
    <dbReference type="NCBI Taxonomy" id="435"/>
    <lineage>
        <taxon>Bacteria</taxon>
        <taxon>Pseudomonadati</taxon>
        <taxon>Pseudomonadota</taxon>
        <taxon>Alphaproteobacteria</taxon>
        <taxon>Acetobacterales</taxon>
        <taxon>Acetobacteraceae</taxon>
        <taxon>Acetobacter</taxon>
        <taxon>Acetobacter subgen. Acetobacter</taxon>
    </lineage>
</organism>
<accession>A0A1U9KIR0</accession>
<dbReference type="EMBL" id="CP014692">
    <property type="protein sequence ID" value="AQS85695.1"/>
    <property type="molecule type" value="Genomic_DNA"/>
</dbReference>
<dbReference type="Gene3D" id="3.40.720.10">
    <property type="entry name" value="Alkaline Phosphatase, subunit A"/>
    <property type="match status" value="1"/>
</dbReference>
<dbReference type="OrthoDB" id="9770871at2"/>
<evidence type="ECO:0000313" key="2">
    <source>
        <dbReference type="EMBL" id="AQS85695.1"/>
    </source>
</evidence>
<dbReference type="STRING" id="435.A0U92_13985"/>
<keyword evidence="3" id="KW-1185">Reference proteome</keyword>
<dbReference type="GO" id="GO:0016788">
    <property type="term" value="F:hydrolase activity, acting on ester bonds"/>
    <property type="evidence" value="ECO:0007669"/>
    <property type="project" value="InterPro"/>
</dbReference>
<dbReference type="Proteomes" id="UP000188937">
    <property type="component" value="Chromosome"/>
</dbReference>
<dbReference type="Pfam" id="PF04185">
    <property type="entry name" value="Phosphoesterase"/>
    <property type="match status" value="1"/>
</dbReference>
<evidence type="ECO:0000313" key="3">
    <source>
        <dbReference type="Proteomes" id="UP000188937"/>
    </source>
</evidence>
<name>A0A1U9KIR0_ACEAC</name>
<reference evidence="2 3" key="1">
    <citation type="submission" date="2016-03" db="EMBL/GenBank/DDBJ databases">
        <title>Acetic acid bacteria sequencing.</title>
        <authorList>
            <person name="Brandt J."/>
            <person name="Jakob F."/>
            <person name="Vogel R.F."/>
        </authorList>
    </citation>
    <scope>NUCLEOTIDE SEQUENCE [LARGE SCALE GENOMIC DNA]</scope>
    <source>
        <strain evidence="2 3">TMW2.1153</strain>
    </source>
</reference>
<evidence type="ECO:0000256" key="1">
    <source>
        <dbReference type="ARBA" id="ARBA00022801"/>
    </source>
</evidence>
<keyword evidence="1" id="KW-0378">Hydrolase</keyword>
<dbReference type="AlphaFoldDB" id="A0A1U9KIR0"/>
<evidence type="ECO:0008006" key="4">
    <source>
        <dbReference type="Google" id="ProtNLM"/>
    </source>
</evidence>